<evidence type="ECO:0000256" key="1">
    <source>
        <dbReference type="ARBA" id="ARBA00004166"/>
    </source>
</evidence>
<reference evidence="24 25" key="1">
    <citation type="submission" date="2022-05" db="EMBL/GenBank/DDBJ databases">
        <authorList>
            <consortium name="Genoscope - CEA"/>
            <person name="William W."/>
        </authorList>
    </citation>
    <scope>NUCLEOTIDE SEQUENCE [LARGE SCALE GENOMIC DNA]</scope>
</reference>
<feature type="transmembrane region" description="Helical" evidence="22">
    <location>
        <begin position="405"/>
        <end position="425"/>
    </location>
</feature>
<evidence type="ECO:0000256" key="18">
    <source>
        <dbReference type="ARBA" id="ARBA00042038"/>
    </source>
</evidence>
<evidence type="ECO:0000256" key="21">
    <source>
        <dbReference type="SAM" id="MobiDB-lite"/>
    </source>
</evidence>
<evidence type="ECO:0000256" key="16">
    <source>
        <dbReference type="ARBA" id="ARBA00038531"/>
    </source>
</evidence>
<evidence type="ECO:0000256" key="12">
    <source>
        <dbReference type="ARBA" id="ARBA00022989"/>
    </source>
</evidence>
<evidence type="ECO:0000256" key="9">
    <source>
        <dbReference type="ARBA" id="ARBA00022723"/>
    </source>
</evidence>
<evidence type="ECO:0000256" key="5">
    <source>
        <dbReference type="ARBA" id="ARBA00008873"/>
    </source>
</evidence>
<comment type="catalytic activity">
    <reaction evidence="20">
        <text>Zn(2+)(in) + 2 H(+)(out) = Zn(2+)(out) + 2 H(+)(in)</text>
        <dbReference type="Rhea" id="RHEA:72627"/>
        <dbReference type="ChEBI" id="CHEBI:15378"/>
        <dbReference type="ChEBI" id="CHEBI:29105"/>
    </reaction>
</comment>
<feature type="transmembrane region" description="Helical" evidence="22">
    <location>
        <begin position="55"/>
        <end position="75"/>
    </location>
</feature>
<keyword evidence="9" id="KW-0479">Metal-binding</keyword>
<evidence type="ECO:0000256" key="22">
    <source>
        <dbReference type="SAM" id="Phobius"/>
    </source>
</evidence>
<keyword evidence="14" id="KW-0406">Ion transport</keyword>
<protein>
    <recommendedName>
        <fullName evidence="17">Proton-coupled zinc antiporter SLC30A5</fullName>
    </recommendedName>
    <alternativeName>
        <fullName evidence="19">Solute carrier family 30 member 5</fullName>
    </alternativeName>
    <alternativeName>
        <fullName evidence="18">Zinc transporter 5</fullName>
    </alternativeName>
</protein>
<evidence type="ECO:0000313" key="24">
    <source>
        <dbReference type="EMBL" id="CAH3165224.1"/>
    </source>
</evidence>
<feature type="transmembrane region" description="Helical" evidence="22">
    <location>
        <begin position="30"/>
        <end position="49"/>
    </location>
</feature>
<feature type="domain" description="Cation efflux protein transmembrane" evidence="23">
    <location>
        <begin position="405"/>
        <end position="632"/>
    </location>
</feature>
<keyword evidence="25" id="KW-1185">Reference proteome</keyword>
<feature type="region of interest" description="Disordered" evidence="21">
    <location>
        <begin position="534"/>
        <end position="565"/>
    </location>
</feature>
<sequence length="821" mass="90853">MEDVEMYSDHLLFNKRQLGPIGQHTTTTPYVIALVVAKFLHTFGLYVTYEQLKVFHVVQFLFIVRLCSTVILVILQRPVSSGKKITPNQWYKIGKHAIASTVISLIWLEGLSLCGALRTVLLFEHSDVVVLAALGVLFHSNGTGPSKVRGSVLLLIGMLCLLLFDNDARSLSHPEGQHHSQWVHYYYIALSRLGLPDHKGGLILLVLVLLCKIAHKNISRTLAVEIGGGKRLAALSSCLSSVILLPLALLSYFTQTTDVDWTEAVIPFAIIVFLVFIFDFYIESFCLAKLESTRTGKVGSIASFLSAVIISFLWDQPWAWSMHEWHHGKPSEPHLVSAGTLFAAFFFVLATRLLSRPSLRMTKGNLIGYTTGGLPIYNYQTPQSVLNTVQSLLRQIVEQSESRQIFYFLCLNLAFTGVELLYGVWTNSLGLISDGFHMLFDCTALVIGLCAALMARWKASRTFSYGYGRVEILSGFVNGIFLIVISFFVFIAALQRLFDPPNVNTERLLVVSVGGLVVNLVGIFAFRHAHSHGGSSHGNSNHGHSHHGHSHCHGHGQGHTDEDHHHDRSVNMQGVFLHVVADTMGSVGVIVSSVLIEQFGFFIADPLCSLFIAALIFLSVLPLLRESSQVLLLRTPPELDKTVGSAFNKILSLDGVLSYRDPHFWRHSSDVIVGSIHVQVAPSANEQRVIQMSSENQIVVVGIYKSQCSFPACCMDGLRSSVWDSNNLVSSLDRKRIRGLFSLDHDGLRFRLVRYLISQVGALFKEYGITKFNVQVEKEAFFYHMSALSAGYKSILALKQGADMRLSSPGGEVDSGIIKAV</sequence>
<proteinExistence type="inferred from homology"/>
<dbReference type="NCBIfam" id="TIGR01297">
    <property type="entry name" value="CDF"/>
    <property type="match status" value="1"/>
</dbReference>
<keyword evidence="12 22" id="KW-1133">Transmembrane helix</keyword>
<dbReference type="PANTHER" id="PTHR45755">
    <property type="match status" value="1"/>
</dbReference>
<dbReference type="Pfam" id="PF01545">
    <property type="entry name" value="Cation_efflux"/>
    <property type="match status" value="1"/>
</dbReference>
<evidence type="ECO:0000256" key="15">
    <source>
        <dbReference type="ARBA" id="ARBA00023136"/>
    </source>
</evidence>
<feature type="transmembrane region" description="Helical" evidence="22">
    <location>
        <begin position="265"/>
        <end position="282"/>
    </location>
</feature>
<feature type="transmembrane region" description="Helical" evidence="22">
    <location>
        <begin position="184"/>
        <end position="211"/>
    </location>
</feature>
<comment type="caution">
    <text evidence="24">The sequence shown here is derived from an EMBL/GenBank/DDBJ whole genome shotgun (WGS) entry which is preliminary data.</text>
</comment>
<keyword evidence="11" id="KW-0864">Zinc transport</keyword>
<accession>A0ABN8QN88</accession>
<dbReference type="InterPro" id="IPR045316">
    <property type="entry name" value="Msc2-like"/>
</dbReference>
<name>A0ABN8QN88_9CNID</name>
<feature type="transmembrane region" description="Helical" evidence="22">
    <location>
        <begin position="437"/>
        <end position="455"/>
    </location>
</feature>
<dbReference type="Gene3D" id="1.20.1510.10">
    <property type="entry name" value="Cation efflux protein transmembrane domain"/>
    <property type="match status" value="1"/>
</dbReference>
<evidence type="ECO:0000256" key="4">
    <source>
        <dbReference type="ARBA" id="ARBA00004638"/>
    </source>
</evidence>
<feature type="transmembrane region" description="Helical" evidence="22">
    <location>
        <begin position="294"/>
        <end position="314"/>
    </location>
</feature>
<evidence type="ECO:0000256" key="6">
    <source>
        <dbReference type="ARBA" id="ARBA00022448"/>
    </source>
</evidence>
<evidence type="ECO:0000256" key="10">
    <source>
        <dbReference type="ARBA" id="ARBA00022833"/>
    </source>
</evidence>
<feature type="transmembrane region" description="Helical" evidence="22">
    <location>
        <begin position="602"/>
        <end position="624"/>
    </location>
</feature>
<keyword evidence="15 22" id="KW-0472">Membrane</keyword>
<feature type="transmembrane region" description="Helical" evidence="22">
    <location>
        <begin position="232"/>
        <end position="253"/>
    </location>
</feature>
<feature type="transmembrane region" description="Helical" evidence="22">
    <location>
        <begin position="575"/>
        <end position="596"/>
    </location>
</feature>
<evidence type="ECO:0000256" key="20">
    <source>
        <dbReference type="ARBA" id="ARBA00048349"/>
    </source>
</evidence>
<evidence type="ECO:0000256" key="11">
    <source>
        <dbReference type="ARBA" id="ARBA00022906"/>
    </source>
</evidence>
<evidence type="ECO:0000256" key="17">
    <source>
        <dbReference type="ARBA" id="ARBA00040846"/>
    </source>
</evidence>
<evidence type="ECO:0000256" key="19">
    <source>
        <dbReference type="ARBA" id="ARBA00042217"/>
    </source>
</evidence>
<keyword evidence="7" id="KW-0050">Antiport</keyword>
<comment type="subunit">
    <text evidence="16">Heterodimer with SLC30A6/ZNT6; form a functional zinc ion transmembrane transporter.</text>
</comment>
<gene>
    <name evidence="24" type="ORF">PLOB_00007039</name>
</gene>
<keyword evidence="13" id="KW-0333">Golgi apparatus</keyword>
<evidence type="ECO:0000313" key="25">
    <source>
        <dbReference type="Proteomes" id="UP001159405"/>
    </source>
</evidence>
<dbReference type="SUPFAM" id="SSF161111">
    <property type="entry name" value="Cation efflux protein transmembrane domain-like"/>
    <property type="match status" value="1"/>
</dbReference>
<evidence type="ECO:0000256" key="13">
    <source>
        <dbReference type="ARBA" id="ARBA00023034"/>
    </source>
</evidence>
<evidence type="ECO:0000256" key="7">
    <source>
        <dbReference type="ARBA" id="ARBA00022449"/>
    </source>
</evidence>
<feature type="transmembrane region" description="Helical" evidence="22">
    <location>
        <begin position="507"/>
        <end position="526"/>
    </location>
</feature>
<comment type="subcellular location">
    <subcellularLocation>
        <location evidence="3">Cytoplasmic vesicle</location>
        <location evidence="3">COPII-coated vesicle membrane</location>
        <topology evidence="3">Multi-pass membrane protein</topology>
    </subcellularLocation>
    <subcellularLocation>
        <location evidence="4">Cytoplasmic vesicle</location>
        <location evidence="4">Secretory vesicle membrane</location>
        <topology evidence="4">Multi-pass membrane protein</topology>
    </subcellularLocation>
    <subcellularLocation>
        <location evidence="2">Golgi apparatus</location>
        <location evidence="2">Golgi stack membrane</location>
        <topology evidence="2">Multi-pass membrane protein</topology>
    </subcellularLocation>
    <subcellularLocation>
        <location evidence="1">Golgi apparatus</location>
        <location evidence="1">trans-Golgi network membrane</location>
        <topology evidence="1">Multi-pass membrane protein</topology>
    </subcellularLocation>
</comment>
<feature type="transmembrane region" description="Helical" evidence="22">
    <location>
        <begin position="334"/>
        <end position="354"/>
    </location>
</feature>
<feature type="transmembrane region" description="Helical" evidence="22">
    <location>
        <begin position="476"/>
        <end position="495"/>
    </location>
</feature>
<evidence type="ECO:0000256" key="14">
    <source>
        <dbReference type="ARBA" id="ARBA00023065"/>
    </source>
</evidence>
<dbReference type="InterPro" id="IPR002524">
    <property type="entry name" value="Cation_efflux"/>
</dbReference>
<organism evidence="24 25">
    <name type="scientific">Porites lobata</name>
    <dbReference type="NCBI Taxonomy" id="104759"/>
    <lineage>
        <taxon>Eukaryota</taxon>
        <taxon>Metazoa</taxon>
        <taxon>Cnidaria</taxon>
        <taxon>Anthozoa</taxon>
        <taxon>Hexacorallia</taxon>
        <taxon>Scleractinia</taxon>
        <taxon>Fungiina</taxon>
        <taxon>Poritidae</taxon>
        <taxon>Porites</taxon>
    </lineage>
</organism>
<evidence type="ECO:0000259" key="23">
    <source>
        <dbReference type="Pfam" id="PF01545"/>
    </source>
</evidence>
<evidence type="ECO:0000256" key="2">
    <source>
        <dbReference type="ARBA" id="ARBA00004205"/>
    </source>
</evidence>
<dbReference type="InterPro" id="IPR058533">
    <property type="entry name" value="Cation_efflux_TM"/>
</dbReference>
<dbReference type="Proteomes" id="UP001159405">
    <property type="component" value="Unassembled WGS sequence"/>
</dbReference>
<evidence type="ECO:0000256" key="8">
    <source>
        <dbReference type="ARBA" id="ARBA00022692"/>
    </source>
</evidence>
<dbReference type="PANTHER" id="PTHR45755:SF1">
    <property type="entry name" value="PROTON-COUPLED ZINC ANTIPORTER SLC30A5"/>
    <property type="match status" value="1"/>
</dbReference>
<evidence type="ECO:0000256" key="3">
    <source>
        <dbReference type="ARBA" id="ARBA00004557"/>
    </source>
</evidence>
<dbReference type="InterPro" id="IPR027469">
    <property type="entry name" value="Cation_efflux_TMD_sf"/>
</dbReference>
<feature type="compositionally biased region" description="Basic residues" evidence="21">
    <location>
        <begin position="543"/>
        <end position="556"/>
    </location>
</feature>
<keyword evidence="8 22" id="KW-0812">Transmembrane</keyword>
<keyword evidence="10" id="KW-0862">Zinc</keyword>
<dbReference type="EMBL" id="CALNXK010000132">
    <property type="protein sequence ID" value="CAH3165224.1"/>
    <property type="molecule type" value="Genomic_DNA"/>
</dbReference>
<comment type="similarity">
    <text evidence="5">Belongs to the cation diffusion facilitator (CDF) transporter (TC 2.A.4) family. SLC30A subfamily.</text>
</comment>
<keyword evidence="6" id="KW-0813">Transport</keyword>